<dbReference type="EMBL" id="JBANQN010000010">
    <property type="protein sequence ID" value="KAK6779089.1"/>
    <property type="molecule type" value="Genomic_DNA"/>
</dbReference>
<evidence type="ECO:0000256" key="1">
    <source>
        <dbReference type="SAM" id="MobiDB-lite"/>
    </source>
</evidence>
<comment type="caution">
    <text evidence="2">The sequence shown here is derived from an EMBL/GenBank/DDBJ whole genome shotgun (WGS) entry which is preliminary data.</text>
</comment>
<organism evidence="2 3">
    <name type="scientific">Solanum bulbocastanum</name>
    <name type="common">Wild potato</name>
    <dbReference type="NCBI Taxonomy" id="147425"/>
    <lineage>
        <taxon>Eukaryota</taxon>
        <taxon>Viridiplantae</taxon>
        <taxon>Streptophyta</taxon>
        <taxon>Embryophyta</taxon>
        <taxon>Tracheophyta</taxon>
        <taxon>Spermatophyta</taxon>
        <taxon>Magnoliopsida</taxon>
        <taxon>eudicotyledons</taxon>
        <taxon>Gunneridae</taxon>
        <taxon>Pentapetalae</taxon>
        <taxon>asterids</taxon>
        <taxon>lamiids</taxon>
        <taxon>Solanales</taxon>
        <taxon>Solanaceae</taxon>
        <taxon>Solanoideae</taxon>
        <taxon>Solaneae</taxon>
        <taxon>Solanum</taxon>
    </lineage>
</organism>
<gene>
    <name evidence="2" type="ORF">RDI58_025807</name>
</gene>
<sequence>MSSQRAHGSYCNQRHARENVEADLCKDDVDGEDVEMPHDKLELSDSESDARQGESLREKVPMELLKAITAAPALSLDRVMDEWIEKGNDLTRTEITFIRIYLP</sequence>
<protein>
    <submittedName>
        <fullName evidence="2">Uncharacterized protein</fullName>
    </submittedName>
</protein>
<reference evidence="2 3" key="1">
    <citation type="submission" date="2024-02" db="EMBL/GenBank/DDBJ databases">
        <title>de novo genome assembly of Solanum bulbocastanum strain 11H21.</title>
        <authorList>
            <person name="Hosaka A.J."/>
        </authorList>
    </citation>
    <scope>NUCLEOTIDE SEQUENCE [LARGE SCALE GENOMIC DNA]</scope>
    <source>
        <tissue evidence="2">Young leaves</tissue>
    </source>
</reference>
<feature type="region of interest" description="Disordered" evidence="1">
    <location>
        <begin position="21"/>
        <end position="56"/>
    </location>
</feature>
<evidence type="ECO:0000313" key="3">
    <source>
        <dbReference type="Proteomes" id="UP001371456"/>
    </source>
</evidence>
<evidence type="ECO:0000313" key="2">
    <source>
        <dbReference type="EMBL" id="KAK6779089.1"/>
    </source>
</evidence>
<keyword evidence="3" id="KW-1185">Reference proteome</keyword>
<dbReference type="Proteomes" id="UP001371456">
    <property type="component" value="Unassembled WGS sequence"/>
</dbReference>
<proteinExistence type="predicted"/>
<accession>A0AAN8T3N8</accession>
<name>A0AAN8T3N8_SOLBU</name>
<dbReference type="AlphaFoldDB" id="A0AAN8T3N8"/>
<feature type="compositionally biased region" description="Basic and acidic residues" evidence="1">
    <location>
        <begin position="35"/>
        <end position="56"/>
    </location>
</feature>